<evidence type="ECO:0000256" key="4">
    <source>
        <dbReference type="ARBA" id="ARBA00022833"/>
    </source>
</evidence>
<dbReference type="PANTHER" id="PTHR13278">
    <property type="entry name" value="ZINC FINGER PROTEIN 830"/>
    <property type="match status" value="1"/>
</dbReference>
<dbReference type="GO" id="GO:0005681">
    <property type="term" value="C:spliceosomal complex"/>
    <property type="evidence" value="ECO:0007669"/>
    <property type="project" value="InterPro"/>
</dbReference>
<evidence type="ECO:0000256" key="3">
    <source>
        <dbReference type="ARBA" id="ARBA00022771"/>
    </source>
</evidence>
<keyword evidence="6" id="KW-0539">Nucleus</keyword>
<feature type="region of interest" description="Disordered" evidence="7">
    <location>
        <begin position="330"/>
        <end position="349"/>
    </location>
</feature>
<evidence type="ECO:0000313" key="8">
    <source>
        <dbReference type="EMBL" id="KAK4147341.1"/>
    </source>
</evidence>
<dbReference type="SUPFAM" id="SSF57667">
    <property type="entry name" value="beta-beta-alpha zinc fingers"/>
    <property type="match status" value="1"/>
</dbReference>
<dbReference type="InterPro" id="IPR040050">
    <property type="entry name" value="ZNF830-like"/>
</dbReference>
<evidence type="ECO:0008006" key="10">
    <source>
        <dbReference type="Google" id="ProtNLM"/>
    </source>
</evidence>
<comment type="caution">
    <text evidence="8">The sequence shown here is derived from an EMBL/GenBank/DDBJ whole genome shotgun (WGS) entry which is preliminary data.</text>
</comment>
<dbReference type="GeneID" id="87819317"/>
<dbReference type="GO" id="GO:0044773">
    <property type="term" value="P:mitotic DNA damage checkpoint signaling"/>
    <property type="evidence" value="ECO:0007669"/>
    <property type="project" value="TreeGrafter"/>
</dbReference>
<dbReference type="GO" id="GO:0033314">
    <property type="term" value="P:mitotic DNA replication checkpoint signaling"/>
    <property type="evidence" value="ECO:0007669"/>
    <property type="project" value="TreeGrafter"/>
</dbReference>
<proteinExistence type="predicted"/>
<reference evidence="8" key="1">
    <citation type="journal article" date="2023" name="Mol. Phylogenet. Evol.">
        <title>Genome-scale phylogeny and comparative genomics of the fungal order Sordariales.</title>
        <authorList>
            <person name="Hensen N."/>
            <person name="Bonometti L."/>
            <person name="Westerberg I."/>
            <person name="Brannstrom I.O."/>
            <person name="Guillou S."/>
            <person name="Cros-Aarteil S."/>
            <person name="Calhoun S."/>
            <person name="Haridas S."/>
            <person name="Kuo A."/>
            <person name="Mondo S."/>
            <person name="Pangilinan J."/>
            <person name="Riley R."/>
            <person name="LaButti K."/>
            <person name="Andreopoulos B."/>
            <person name="Lipzen A."/>
            <person name="Chen C."/>
            <person name="Yan M."/>
            <person name="Daum C."/>
            <person name="Ng V."/>
            <person name="Clum A."/>
            <person name="Steindorff A."/>
            <person name="Ohm R.A."/>
            <person name="Martin F."/>
            <person name="Silar P."/>
            <person name="Natvig D.O."/>
            <person name="Lalanne C."/>
            <person name="Gautier V."/>
            <person name="Ament-Velasquez S.L."/>
            <person name="Kruys A."/>
            <person name="Hutchinson M.I."/>
            <person name="Powell A.J."/>
            <person name="Barry K."/>
            <person name="Miller A.N."/>
            <person name="Grigoriev I.V."/>
            <person name="Debuchy R."/>
            <person name="Gladieux P."/>
            <person name="Hiltunen Thoren M."/>
            <person name="Johannesson H."/>
        </authorList>
    </citation>
    <scope>NUCLEOTIDE SEQUENCE</scope>
    <source>
        <strain evidence="8">CBS 141.50</strain>
    </source>
</reference>
<sequence length="401" mass="43064">MADVRALLRQQRAARRIEHPHASYSDSGKLACIVCKESIKTESLWDGHLRSAGHRQRLQALHQNTAKKGSNGYAGFVGQGPEVTGASSHKRKLADSDEEMADLEDDTAPRKRPKPDATTPDEDMGTPPKKDDTKPINKPITPPFNRRTSGTPTAGVEMQMPSRPATPGPGGTPMVTTPRAAPVNRSPLIPDELVAAQQETVRGARPDTEPSGNIPAATTIPATAPVDEDEWAAFEADLLQESKPKPTTAAPGAAGATTAPPRDSDAVISAPVMTAAEIAAKSEEEERARKRALVDIQLEDEKEEATRALENEFEVMEELEARARKLRERREALRAQNSHGGPATALPNGEGQLAVASVVASVVGDADNGKEKSSVASEDGSDEEEEDDEEEDDWDGFRFRA</sequence>
<dbReference type="Proteomes" id="UP001302676">
    <property type="component" value="Unassembled WGS sequence"/>
</dbReference>
<feature type="region of interest" description="Disordered" evidence="7">
    <location>
        <begin position="199"/>
        <end position="225"/>
    </location>
</feature>
<dbReference type="GO" id="GO:0033260">
    <property type="term" value="P:nuclear DNA replication"/>
    <property type="evidence" value="ECO:0007669"/>
    <property type="project" value="TreeGrafter"/>
</dbReference>
<keyword evidence="5" id="KW-0175">Coiled coil</keyword>
<evidence type="ECO:0000256" key="5">
    <source>
        <dbReference type="ARBA" id="ARBA00023054"/>
    </source>
</evidence>
<dbReference type="InterPro" id="IPR036236">
    <property type="entry name" value="Znf_C2H2_sf"/>
</dbReference>
<evidence type="ECO:0000313" key="9">
    <source>
        <dbReference type="Proteomes" id="UP001302676"/>
    </source>
</evidence>
<feature type="compositionally biased region" description="Low complexity" evidence="7">
    <location>
        <begin position="214"/>
        <end position="225"/>
    </location>
</feature>
<keyword evidence="3" id="KW-0863">Zinc-finger</keyword>
<dbReference type="AlphaFoldDB" id="A0AAN6VAE8"/>
<evidence type="ECO:0000256" key="6">
    <source>
        <dbReference type="ARBA" id="ARBA00023242"/>
    </source>
</evidence>
<dbReference type="GO" id="GO:0003676">
    <property type="term" value="F:nucleic acid binding"/>
    <property type="evidence" value="ECO:0007669"/>
    <property type="project" value="InterPro"/>
</dbReference>
<evidence type="ECO:0000256" key="7">
    <source>
        <dbReference type="SAM" id="MobiDB-lite"/>
    </source>
</evidence>
<dbReference type="PANTHER" id="PTHR13278:SF0">
    <property type="entry name" value="ZINC FINGER PROTEIN 830"/>
    <property type="match status" value="1"/>
</dbReference>
<keyword evidence="4" id="KW-0862">Zinc</keyword>
<keyword evidence="9" id="KW-1185">Reference proteome</keyword>
<feature type="region of interest" description="Disordered" evidence="7">
    <location>
        <begin position="363"/>
        <end position="401"/>
    </location>
</feature>
<protein>
    <recommendedName>
        <fullName evidence="10">Coiled-coil domain-containing protein 16</fullName>
    </recommendedName>
</protein>
<feature type="compositionally biased region" description="Acidic residues" evidence="7">
    <location>
        <begin position="379"/>
        <end position="394"/>
    </location>
</feature>
<dbReference type="GO" id="GO:0008270">
    <property type="term" value="F:zinc ion binding"/>
    <property type="evidence" value="ECO:0007669"/>
    <property type="project" value="UniProtKB-KW"/>
</dbReference>
<feature type="compositionally biased region" description="Low complexity" evidence="7">
    <location>
        <begin position="246"/>
        <end position="261"/>
    </location>
</feature>
<feature type="region of interest" description="Disordered" evidence="7">
    <location>
        <begin position="239"/>
        <end position="264"/>
    </location>
</feature>
<evidence type="ECO:0000256" key="1">
    <source>
        <dbReference type="ARBA" id="ARBA00004123"/>
    </source>
</evidence>
<comment type="subcellular location">
    <subcellularLocation>
        <location evidence="1">Nucleus</location>
    </subcellularLocation>
</comment>
<evidence type="ECO:0000256" key="2">
    <source>
        <dbReference type="ARBA" id="ARBA00022723"/>
    </source>
</evidence>
<organism evidence="8 9">
    <name type="scientific">Dichotomopilus funicola</name>
    <dbReference type="NCBI Taxonomy" id="1934379"/>
    <lineage>
        <taxon>Eukaryota</taxon>
        <taxon>Fungi</taxon>
        <taxon>Dikarya</taxon>
        <taxon>Ascomycota</taxon>
        <taxon>Pezizomycotina</taxon>
        <taxon>Sordariomycetes</taxon>
        <taxon>Sordariomycetidae</taxon>
        <taxon>Sordariales</taxon>
        <taxon>Chaetomiaceae</taxon>
        <taxon>Dichotomopilus</taxon>
    </lineage>
</organism>
<reference evidence="8" key="2">
    <citation type="submission" date="2023-05" db="EMBL/GenBank/DDBJ databases">
        <authorList>
            <consortium name="Lawrence Berkeley National Laboratory"/>
            <person name="Steindorff A."/>
            <person name="Hensen N."/>
            <person name="Bonometti L."/>
            <person name="Westerberg I."/>
            <person name="Brannstrom I.O."/>
            <person name="Guillou S."/>
            <person name="Cros-Aarteil S."/>
            <person name="Calhoun S."/>
            <person name="Haridas S."/>
            <person name="Kuo A."/>
            <person name="Mondo S."/>
            <person name="Pangilinan J."/>
            <person name="Riley R."/>
            <person name="Labutti K."/>
            <person name="Andreopoulos B."/>
            <person name="Lipzen A."/>
            <person name="Chen C."/>
            <person name="Yanf M."/>
            <person name="Daum C."/>
            <person name="Ng V."/>
            <person name="Clum A."/>
            <person name="Ohm R."/>
            <person name="Martin F."/>
            <person name="Silar P."/>
            <person name="Natvig D."/>
            <person name="Lalanne C."/>
            <person name="Gautier V."/>
            <person name="Ament-Velasquez S.L."/>
            <person name="Kruys A."/>
            <person name="Hutchinson M.I."/>
            <person name="Powell A.J."/>
            <person name="Barry K."/>
            <person name="Miller A.N."/>
            <person name="Grigoriev I.V."/>
            <person name="Debuchy R."/>
            <person name="Gladieux P."/>
            <person name="Thoren M.H."/>
            <person name="Johannesson H."/>
        </authorList>
    </citation>
    <scope>NUCLEOTIDE SEQUENCE</scope>
    <source>
        <strain evidence="8">CBS 141.50</strain>
    </source>
</reference>
<feature type="region of interest" description="Disordered" evidence="7">
    <location>
        <begin position="66"/>
        <end position="185"/>
    </location>
</feature>
<dbReference type="RefSeq" id="XP_062640712.1">
    <property type="nucleotide sequence ID" value="XM_062782704.1"/>
</dbReference>
<name>A0AAN6VAE8_9PEZI</name>
<keyword evidence="2" id="KW-0479">Metal-binding</keyword>
<accession>A0AAN6VAE8</accession>
<dbReference type="EMBL" id="MU853556">
    <property type="protein sequence ID" value="KAK4147341.1"/>
    <property type="molecule type" value="Genomic_DNA"/>
</dbReference>
<feature type="compositionally biased region" description="Acidic residues" evidence="7">
    <location>
        <begin position="96"/>
        <end position="106"/>
    </location>
</feature>
<gene>
    <name evidence="8" type="ORF">C8A04DRAFT_34069</name>
</gene>